<dbReference type="Pfam" id="PF04993">
    <property type="entry name" value="TfoX_N"/>
    <property type="match status" value="1"/>
</dbReference>
<feature type="domain" description="TfoX N-terminal" evidence="1">
    <location>
        <begin position="22"/>
        <end position="104"/>
    </location>
</feature>
<dbReference type="InterPro" id="IPR007076">
    <property type="entry name" value="TfoX_N"/>
</dbReference>
<dbReference type="SUPFAM" id="SSF159894">
    <property type="entry name" value="YgaC/TfoX-N like"/>
    <property type="match status" value="1"/>
</dbReference>
<protein>
    <submittedName>
        <fullName evidence="2">TfoX/Sxy family protein</fullName>
    </submittedName>
</protein>
<evidence type="ECO:0000313" key="3">
    <source>
        <dbReference type="Proteomes" id="UP001151478"/>
    </source>
</evidence>
<keyword evidence="3" id="KW-1185">Reference proteome</keyword>
<dbReference type="Gene3D" id="3.30.1460.30">
    <property type="entry name" value="YgaC/TfoX-N like chaperone"/>
    <property type="match status" value="1"/>
</dbReference>
<organism evidence="2 3">
    <name type="scientific">Polaribacter ponticola</name>
    <dbReference type="NCBI Taxonomy" id="2978475"/>
    <lineage>
        <taxon>Bacteria</taxon>
        <taxon>Pseudomonadati</taxon>
        <taxon>Bacteroidota</taxon>
        <taxon>Flavobacteriia</taxon>
        <taxon>Flavobacteriales</taxon>
        <taxon>Flavobacteriaceae</taxon>
    </lineage>
</organism>
<dbReference type="EMBL" id="JAOSLC020000002">
    <property type="protein sequence ID" value="MDD7912972.1"/>
    <property type="molecule type" value="Genomic_DNA"/>
</dbReference>
<dbReference type="Proteomes" id="UP001151478">
    <property type="component" value="Unassembled WGS sequence"/>
</dbReference>
<dbReference type="RefSeq" id="WP_265724301.1">
    <property type="nucleotide sequence ID" value="NZ_JAOSLC020000002.1"/>
</dbReference>
<accession>A0ABT5S4D3</accession>
<sequence length="117" mass="13851">MTYDVNLVNRVREYIAEIPKIEVEEKEMFNVLNFMVNGKTCICISGQNLMLRFDPKLQEELSEKDGYETMLMKGKEYKGYCYINPDGYKDRKDFEYFVNLCLEFNKIAKSSKKQKAN</sequence>
<proteinExistence type="predicted"/>
<gene>
    <name evidence="2" type="ORF">N5A56_000325</name>
</gene>
<name>A0ABT5S4D3_9FLAO</name>
<comment type="caution">
    <text evidence="2">The sequence shown here is derived from an EMBL/GenBank/DDBJ whole genome shotgun (WGS) entry which is preliminary data.</text>
</comment>
<evidence type="ECO:0000313" key="2">
    <source>
        <dbReference type="EMBL" id="MDD7912972.1"/>
    </source>
</evidence>
<evidence type="ECO:0000259" key="1">
    <source>
        <dbReference type="Pfam" id="PF04993"/>
    </source>
</evidence>
<reference evidence="2" key="1">
    <citation type="submission" date="2023-02" db="EMBL/GenBank/DDBJ databases">
        <title>Polaribacter ponticola sp. nov., isolated from seawater.</title>
        <authorList>
            <person name="Baek J.H."/>
            <person name="Kim J.M."/>
            <person name="Choi D.G."/>
            <person name="Jeon C.O."/>
        </authorList>
    </citation>
    <scope>NUCLEOTIDE SEQUENCE</scope>
    <source>
        <strain evidence="2">MSW5</strain>
    </source>
</reference>